<name>A0A2S0WUW5_9MICO</name>
<reference evidence="3 4" key="1">
    <citation type="submission" date="2018-04" db="EMBL/GenBank/DDBJ databases">
        <authorList>
            <person name="Li J."/>
        </authorList>
    </citation>
    <scope>NUCLEOTIDE SEQUENCE [LARGE SCALE GENOMIC DNA]</scope>
    <source>
        <strain evidence="4">30A</strain>
    </source>
</reference>
<feature type="signal peptide" evidence="2">
    <location>
        <begin position="1"/>
        <end position="23"/>
    </location>
</feature>
<evidence type="ECO:0000313" key="4">
    <source>
        <dbReference type="Proteomes" id="UP000244729"/>
    </source>
</evidence>
<dbReference type="AlphaFoldDB" id="A0A2S0WUW5"/>
<dbReference type="EMBL" id="CP028913">
    <property type="protein sequence ID" value="AWB95112.1"/>
    <property type="molecule type" value="Genomic_DNA"/>
</dbReference>
<evidence type="ECO:0000256" key="1">
    <source>
        <dbReference type="SAM" id="MobiDB-lite"/>
    </source>
</evidence>
<evidence type="ECO:0000313" key="3">
    <source>
        <dbReference type="EMBL" id="AWB95112.1"/>
    </source>
</evidence>
<keyword evidence="2" id="KW-0732">Signal</keyword>
<sequence>MTRPTLARWSLAALALTMTAALSGCFGPSPSPTPTPTTTASPTPTATPTPTPDPMAQVVALVARPQALELRAAEGGTVAALDYMSSPAEAIAVLTDLFDAPPVDEPYAGTNHTPPGVSHAWDDFVLDERFYDEERRADGDLDYVWPRFAVYFDGPSAHGLDLTTEQGFHAADPWSSLAGDPVFDANLWTCIGTPIETLDFARPDGQPETATVVATPTDDGSAVKWLGAPVMLADGCA</sequence>
<keyword evidence="4" id="KW-1185">Reference proteome</keyword>
<gene>
    <name evidence="3" type="ORF">DCE93_05100</name>
</gene>
<dbReference type="Proteomes" id="UP000244729">
    <property type="component" value="Chromosome"/>
</dbReference>
<proteinExistence type="predicted"/>
<dbReference type="PROSITE" id="PS51257">
    <property type="entry name" value="PROKAR_LIPOPROTEIN"/>
    <property type="match status" value="1"/>
</dbReference>
<dbReference type="OrthoDB" id="5006159at2"/>
<organism evidence="3 4">
    <name type="scientific">Agromyces badenianii</name>
    <dbReference type="NCBI Taxonomy" id="2080742"/>
    <lineage>
        <taxon>Bacteria</taxon>
        <taxon>Bacillati</taxon>
        <taxon>Actinomycetota</taxon>
        <taxon>Actinomycetes</taxon>
        <taxon>Micrococcales</taxon>
        <taxon>Microbacteriaceae</taxon>
        <taxon>Agromyces</taxon>
    </lineage>
</organism>
<dbReference type="KEGG" id="agm:DCE93_05100"/>
<feature type="region of interest" description="Disordered" evidence="1">
    <location>
        <begin position="27"/>
        <end position="53"/>
    </location>
</feature>
<accession>A0A2S0WUW5</accession>
<evidence type="ECO:0000256" key="2">
    <source>
        <dbReference type="SAM" id="SignalP"/>
    </source>
</evidence>
<feature type="chain" id="PRO_5038419954" evidence="2">
    <location>
        <begin position="24"/>
        <end position="237"/>
    </location>
</feature>
<protein>
    <submittedName>
        <fullName evidence="3">Uncharacterized protein</fullName>
    </submittedName>
</protein>